<dbReference type="PIRSF" id="PIRSF004944">
    <property type="entry name" value="UCP004944_hydrls"/>
    <property type="match status" value="1"/>
</dbReference>
<dbReference type="InterPro" id="IPR036866">
    <property type="entry name" value="RibonucZ/Hydroxyglut_hydro"/>
</dbReference>
<dbReference type="InterPro" id="IPR014426">
    <property type="entry name" value="UPF0282_hydrls"/>
</dbReference>
<protein>
    <recommendedName>
        <fullName evidence="1">Metallo-beta-lactamase domain-containing protein</fullName>
    </recommendedName>
</protein>
<keyword evidence="3" id="KW-1185">Reference proteome</keyword>
<proteinExistence type="inferred from homology"/>
<dbReference type="SUPFAM" id="SSF56281">
    <property type="entry name" value="Metallo-hydrolase/oxidoreductase"/>
    <property type="match status" value="1"/>
</dbReference>
<gene>
    <name evidence="2" type="ORF">TH606_08745</name>
</gene>
<dbReference type="Proteomes" id="UP000076964">
    <property type="component" value="Unassembled WGS sequence"/>
</dbReference>
<evidence type="ECO:0000313" key="3">
    <source>
        <dbReference type="Proteomes" id="UP000076964"/>
    </source>
</evidence>
<dbReference type="PANTHER" id="PTHR43546">
    <property type="entry name" value="UPF0173 METAL-DEPENDENT HYDROLASE MJ1163-RELATED"/>
    <property type="match status" value="1"/>
</dbReference>
<dbReference type="OrthoDB" id="9800940at2"/>
<dbReference type="InterPro" id="IPR001279">
    <property type="entry name" value="Metallo-B-lactamas"/>
</dbReference>
<dbReference type="Pfam" id="PF00753">
    <property type="entry name" value="Lactamase_B"/>
    <property type="match status" value="1"/>
</dbReference>
<organism evidence="2 3">
    <name type="scientific">Thermodesulfatator autotrophicus</name>
    <dbReference type="NCBI Taxonomy" id="1795632"/>
    <lineage>
        <taxon>Bacteria</taxon>
        <taxon>Pseudomonadati</taxon>
        <taxon>Thermodesulfobacteriota</taxon>
        <taxon>Thermodesulfobacteria</taxon>
        <taxon>Thermodesulfobacteriales</taxon>
        <taxon>Thermodesulfatatoraceae</taxon>
        <taxon>Thermodesulfatator</taxon>
    </lineage>
</organism>
<dbReference type="Gene3D" id="3.60.15.10">
    <property type="entry name" value="Ribonuclease Z/Hydroxyacylglutathione hydrolase-like"/>
    <property type="match status" value="1"/>
</dbReference>
<evidence type="ECO:0000313" key="2">
    <source>
        <dbReference type="EMBL" id="OAG27072.1"/>
    </source>
</evidence>
<feature type="domain" description="Metallo-beta-lactamase" evidence="1">
    <location>
        <begin position="15"/>
        <end position="79"/>
    </location>
</feature>
<dbReference type="EMBL" id="LSFI01000042">
    <property type="protein sequence ID" value="OAG27072.1"/>
    <property type="molecule type" value="Genomic_DNA"/>
</dbReference>
<dbReference type="PANTHER" id="PTHR43546:SF4">
    <property type="entry name" value="UPF0282 PROTEIN MJ1629"/>
    <property type="match status" value="1"/>
</dbReference>
<reference evidence="2 3" key="1">
    <citation type="submission" date="2016-02" db="EMBL/GenBank/DDBJ databases">
        <title>Draft genome sequence of Thermodesulfatator sp. S606.</title>
        <authorList>
            <person name="Lai Q."/>
            <person name="Cao J."/>
            <person name="Dupont S."/>
            <person name="Shao Z."/>
            <person name="Jebbar M."/>
            <person name="Alain K."/>
        </authorList>
    </citation>
    <scope>NUCLEOTIDE SEQUENCE [LARGE SCALE GENOMIC DNA]</scope>
    <source>
        <strain evidence="2 3">S606</strain>
    </source>
</reference>
<dbReference type="InterPro" id="IPR050114">
    <property type="entry name" value="UPF0173_UPF0282_UlaG_hydrolase"/>
</dbReference>
<sequence>MTIQILASESLGVRSMATLVRTNDVSILIDPGAALGPKRYGLPPDKLEWERLRLLKAKIKEKIKEADIIVITHYHYDHYDPEWAELFKGKRLFLKDPEKNINRNQAKRAKELIKRLLSASCFYEVAEGKELCFGTTKVIFSGPLNHGPDERFGAVVAVHVKSPTLNFLHSSDVSGPVQEEALSFFYKTSPEILFIDGPATYLGPRFGLEECKIARQNLVSLVRDLKPSCLIMDHHLLRDLSWKKWAEDIYEAGESIGTKVLCGAEFINKPLLLLEAERKHRYKTLKHKILEFESS</sequence>
<name>A0A177E769_9BACT</name>
<accession>A0A177E769</accession>
<dbReference type="AlphaFoldDB" id="A0A177E769"/>
<dbReference type="HAMAP" id="MF_01406">
    <property type="entry name" value="UPF0282"/>
    <property type="match status" value="1"/>
</dbReference>
<dbReference type="STRING" id="1795632.TH606_08745"/>
<evidence type="ECO:0000259" key="1">
    <source>
        <dbReference type="Pfam" id="PF00753"/>
    </source>
</evidence>
<comment type="caution">
    <text evidence="2">The sequence shown here is derived from an EMBL/GenBank/DDBJ whole genome shotgun (WGS) entry which is preliminary data.</text>
</comment>